<evidence type="ECO:0000313" key="4">
    <source>
        <dbReference type="Proteomes" id="UP000009309"/>
    </source>
</evidence>
<dbReference type="CDD" id="cd06588">
    <property type="entry name" value="PhnB_like"/>
    <property type="match status" value="1"/>
</dbReference>
<gene>
    <name evidence="3" type="ORF">BN8_02397</name>
</gene>
<dbReference type="Gene3D" id="3.10.180.10">
    <property type="entry name" value="2,3-Dihydroxybiphenyl 1,2-Dioxygenase, domain 1"/>
    <property type="match status" value="1"/>
</dbReference>
<feature type="region of interest" description="Disordered" evidence="1">
    <location>
        <begin position="1"/>
        <end position="22"/>
    </location>
</feature>
<keyword evidence="3" id="KW-0830">Ubiquinone</keyword>
<keyword evidence="4" id="KW-1185">Reference proteome</keyword>
<sequence length="262" mass="29375">MAINPLGSLGGSAKNENVGSPRQGEYSVRKRFCQVVCGRQHVPVKAIKKSPPATKAKSLHEVRKVQQVCRLLTADVARSNTERFHNFFVSFGKITQSQRYVAMQTPLPKFLPSLVFNDKAEEAAQFYTSIFKDSKIISVLRFTEDQPGPAGSVCLVALQLNGQEFQFANGGSSFNFCEGMSLYMNCDSQEEIDDVWDKLLEGGKAQECGWLKDKFGVYWQIAPTILWDMMKDPDTAKVHRVLNAIYKMVKLDMAAIRQAYEG</sequence>
<evidence type="ECO:0000259" key="2">
    <source>
        <dbReference type="Pfam" id="PF06983"/>
    </source>
</evidence>
<feature type="domain" description="PhnB-like" evidence="2">
    <location>
        <begin position="109"/>
        <end position="221"/>
    </location>
</feature>
<dbReference type="STRING" id="1185876.BN8_02397"/>
<dbReference type="eggNOG" id="COG3865">
    <property type="taxonomic scope" value="Bacteria"/>
</dbReference>
<dbReference type="SUPFAM" id="SSF54593">
    <property type="entry name" value="Glyoxalase/Bleomycin resistance protein/Dihydroxybiphenyl dioxygenase"/>
    <property type="match status" value="1"/>
</dbReference>
<comment type="caution">
    <text evidence="3">The sequence shown here is derived from an EMBL/GenBank/DDBJ whole genome shotgun (WGS) entry which is preliminary data.</text>
</comment>
<dbReference type="PANTHER" id="PTHR33990">
    <property type="entry name" value="PROTEIN YJDN-RELATED"/>
    <property type="match status" value="1"/>
</dbReference>
<evidence type="ECO:0000256" key="1">
    <source>
        <dbReference type="SAM" id="MobiDB-lite"/>
    </source>
</evidence>
<protein>
    <submittedName>
        <fullName evidence="3">3-demethylubiquinone-9 3-methyltransferase</fullName>
    </submittedName>
</protein>
<accession>I2GHD4</accession>
<keyword evidence="3" id="KW-0808">Transferase</keyword>
<dbReference type="InterPro" id="IPR028973">
    <property type="entry name" value="PhnB-like"/>
</dbReference>
<evidence type="ECO:0000313" key="3">
    <source>
        <dbReference type="EMBL" id="CCH53309.1"/>
    </source>
</evidence>
<name>I2GHD4_9BACT</name>
<organism evidence="3 4">
    <name type="scientific">Fibrisoma limi BUZ 3</name>
    <dbReference type="NCBI Taxonomy" id="1185876"/>
    <lineage>
        <taxon>Bacteria</taxon>
        <taxon>Pseudomonadati</taxon>
        <taxon>Bacteroidota</taxon>
        <taxon>Cytophagia</taxon>
        <taxon>Cytophagales</taxon>
        <taxon>Spirosomataceae</taxon>
        <taxon>Fibrisoma</taxon>
    </lineage>
</organism>
<reference evidence="3 4" key="1">
    <citation type="journal article" date="2012" name="J. Bacteriol.">
        <title>Genome Sequence of the Filamentous Bacterium Fibrisoma limi BUZ 3T.</title>
        <authorList>
            <person name="Filippini M."/>
            <person name="Qi W."/>
            <person name="Jaenicke S."/>
            <person name="Goesmann A."/>
            <person name="Smits T.H."/>
            <person name="Bagheri H.C."/>
        </authorList>
    </citation>
    <scope>NUCLEOTIDE SEQUENCE [LARGE SCALE GENOMIC DNA]</scope>
    <source>
        <strain evidence="4">BUZ 3T</strain>
    </source>
</reference>
<dbReference type="Proteomes" id="UP000009309">
    <property type="component" value="Unassembled WGS sequence"/>
</dbReference>
<dbReference type="AlphaFoldDB" id="I2GHD4"/>
<proteinExistence type="predicted"/>
<keyword evidence="3" id="KW-0489">Methyltransferase</keyword>
<dbReference type="GO" id="GO:0032259">
    <property type="term" value="P:methylation"/>
    <property type="evidence" value="ECO:0007669"/>
    <property type="project" value="UniProtKB-KW"/>
</dbReference>
<dbReference type="EMBL" id="CAIT01000006">
    <property type="protein sequence ID" value="CCH53309.1"/>
    <property type="molecule type" value="Genomic_DNA"/>
</dbReference>
<dbReference type="InterPro" id="IPR029068">
    <property type="entry name" value="Glyas_Bleomycin-R_OHBP_Dase"/>
</dbReference>
<dbReference type="GO" id="GO:0008168">
    <property type="term" value="F:methyltransferase activity"/>
    <property type="evidence" value="ECO:0007669"/>
    <property type="project" value="UniProtKB-KW"/>
</dbReference>
<dbReference type="Pfam" id="PF06983">
    <property type="entry name" value="3-dmu-9_3-mt"/>
    <property type="match status" value="1"/>
</dbReference>